<evidence type="ECO:0000256" key="1">
    <source>
        <dbReference type="ARBA" id="ARBA00004496"/>
    </source>
</evidence>
<evidence type="ECO:0000256" key="2">
    <source>
        <dbReference type="ARBA" id="ARBA00022490"/>
    </source>
</evidence>
<dbReference type="AlphaFoldDB" id="A0A328AKN6"/>
<evidence type="ECO:0000256" key="3">
    <source>
        <dbReference type="ARBA" id="ARBA00022723"/>
    </source>
</evidence>
<dbReference type="InterPro" id="IPR019903">
    <property type="entry name" value="RIC_family"/>
</dbReference>
<dbReference type="GO" id="GO:0005737">
    <property type="term" value="C:cytoplasm"/>
    <property type="evidence" value="ECO:0007669"/>
    <property type="project" value="UniProtKB-SubCell"/>
</dbReference>
<dbReference type="Gene3D" id="1.20.120.520">
    <property type="entry name" value="nmb1532 protein domain like"/>
    <property type="match status" value="1"/>
</dbReference>
<sequence length="169" mass="19107">MLQSWAFLSGFTPPPRSGEPASAEALIGHVLERYHDVHRAEFPEAIRLARKVEAVHAGVAEAPRGLADHLALMFDDLEAHQQREERVLFPAMLNGGCMVVRHPIQRMMAEHEDVEAQLATLRQLSNGYVAPDDACRTWRALYAACRKLDEDLVEHMRIENEELFPLFLG</sequence>
<dbReference type="EMBL" id="QFYQ01000001">
    <property type="protein sequence ID" value="RAK55159.1"/>
    <property type="molecule type" value="Genomic_DNA"/>
</dbReference>
<keyword evidence="7" id="KW-1185">Reference proteome</keyword>
<dbReference type="GO" id="GO:0046872">
    <property type="term" value="F:metal ion binding"/>
    <property type="evidence" value="ECO:0007669"/>
    <property type="project" value="UniProtKB-KW"/>
</dbReference>
<dbReference type="CDD" id="cd12108">
    <property type="entry name" value="Hr-like"/>
    <property type="match status" value="1"/>
</dbReference>
<protein>
    <submittedName>
        <fullName evidence="6">Iron-sulfur cluster repair di-iron protein</fullName>
    </submittedName>
</protein>
<dbReference type="Proteomes" id="UP000249254">
    <property type="component" value="Unassembled WGS sequence"/>
</dbReference>
<keyword evidence="3" id="KW-0479">Metal-binding</keyword>
<evidence type="ECO:0000313" key="7">
    <source>
        <dbReference type="Proteomes" id="UP000249254"/>
    </source>
</evidence>
<keyword evidence="4" id="KW-0408">Iron</keyword>
<evidence type="ECO:0000313" key="6">
    <source>
        <dbReference type="EMBL" id="RAK55159.1"/>
    </source>
</evidence>
<dbReference type="InterPro" id="IPR012312">
    <property type="entry name" value="Hemerythrin-like"/>
</dbReference>
<keyword evidence="2" id="KW-0963">Cytoplasm</keyword>
<comment type="subcellular location">
    <subcellularLocation>
        <location evidence="1">Cytoplasm</location>
    </subcellularLocation>
</comment>
<dbReference type="PANTHER" id="PTHR36438:SF1">
    <property type="entry name" value="IRON-SULFUR CLUSTER REPAIR PROTEIN YTFE"/>
    <property type="match status" value="1"/>
</dbReference>
<accession>A0A328AKN6</accession>
<feature type="domain" description="Hemerythrin-like" evidence="5">
    <location>
        <begin position="29"/>
        <end position="166"/>
    </location>
</feature>
<dbReference type="PANTHER" id="PTHR36438">
    <property type="entry name" value="IRON-SULFUR CLUSTER REPAIR PROTEIN YTFE"/>
    <property type="match status" value="1"/>
</dbReference>
<gene>
    <name evidence="6" type="ORF">DJ017_11825</name>
</gene>
<reference evidence="7" key="1">
    <citation type="submission" date="2018-05" db="EMBL/GenBank/DDBJ databases">
        <authorList>
            <person name="Li X."/>
        </authorList>
    </citation>
    <scope>NUCLEOTIDE SEQUENCE [LARGE SCALE GENOMIC DNA]</scope>
    <source>
        <strain evidence="7">LX32</strain>
    </source>
</reference>
<dbReference type="OrthoDB" id="9797132at2"/>
<comment type="caution">
    <text evidence="6">The sequence shown here is derived from an EMBL/GenBank/DDBJ whole genome shotgun (WGS) entry which is preliminary data.</text>
</comment>
<dbReference type="Pfam" id="PF01814">
    <property type="entry name" value="Hemerythrin"/>
    <property type="match status" value="1"/>
</dbReference>
<proteinExistence type="predicted"/>
<evidence type="ECO:0000256" key="4">
    <source>
        <dbReference type="ARBA" id="ARBA00023004"/>
    </source>
</evidence>
<evidence type="ECO:0000259" key="5">
    <source>
        <dbReference type="Pfam" id="PF01814"/>
    </source>
</evidence>
<organism evidence="6 7">
    <name type="scientific">Phenylobacterium soli</name>
    <dbReference type="NCBI Taxonomy" id="2170551"/>
    <lineage>
        <taxon>Bacteria</taxon>
        <taxon>Pseudomonadati</taxon>
        <taxon>Pseudomonadota</taxon>
        <taxon>Alphaproteobacteria</taxon>
        <taxon>Caulobacterales</taxon>
        <taxon>Caulobacteraceae</taxon>
        <taxon>Phenylobacterium</taxon>
    </lineage>
</organism>
<dbReference type="RefSeq" id="WP_111528907.1">
    <property type="nucleotide sequence ID" value="NZ_JBHRSG010000003.1"/>
</dbReference>
<name>A0A328AKN6_9CAUL</name>